<name>A0A9W5ENQ8_CAMHY</name>
<dbReference type="RefSeq" id="WP_059442944.1">
    <property type="nucleotide sequence ID" value="NZ_FAVC01000001.1"/>
</dbReference>
<dbReference type="AlphaFoldDB" id="A0A9W5ENQ8"/>
<evidence type="ECO:0008006" key="3">
    <source>
        <dbReference type="Google" id="ProtNLM"/>
    </source>
</evidence>
<reference evidence="1 2" key="1">
    <citation type="submission" date="2015-11" db="EMBL/GenBank/DDBJ databases">
        <authorList>
            <consortium name="Pathogen Informatics"/>
        </authorList>
    </citation>
    <scope>NUCLEOTIDE SEQUENCE [LARGE SCALE GENOMIC DNA]</scope>
    <source>
        <strain evidence="1 2">007A-0283</strain>
    </source>
</reference>
<evidence type="ECO:0000313" key="1">
    <source>
        <dbReference type="EMBL" id="CUU68201.1"/>
    </source>
</evidence>
<comment type="caution">
    <text evidence="1">The sequence shown here is derived from an EMBL/GenBank/DDBJ whole genome shotgun (WGS) entry which is preliminary data.</text>
</comment>
<dbReference type="EMBL" id="FAVC01000001">
    <property type="protein sequence ID" value="CUU68201.1"/>
    <property type="molecule type" value="Genomic_DNA"/>
</dbReference>
<organism evidence="1 2">
    <name type="scientific">Campylobacter hyointestinalis subsp. hyointestinalis</name>
    <dbReference type="NCBI Taxonomy" id="91352"/>
    <lineage>
        <taxon>Bacteria</taxon>
        <taxon>Pseudomonadati</taxon>
        <taxon>Campylobacterota</taxon>
        <taxon>Epsilonproteobacteria</taxon>
        <taxon>Campylobacterales</taxon>
        <taxon>Campylobacteraceae</taxon>
        <taxon>Campylobacter</taxon>
    </lineage>
</organism>
<gene>
    <name evidence="1" type="ORF">ERS739223_00030</name>
</gene>
<evidence type="ECO:0000313" key="2">
    <source>
        <dbReference type="Proteomes" id="UP000052245"/>
    </source>
</evidence>
<accession>A0A9W5ENQ8</accession>
<proteinExistence type="predicted"/>
<protein>
    <recommendedName>
        <fullName evidence="3">Phage tail protein</fullName>
    </recommendedName>
</protein>
<sequence>MATYIQKPFAINGDITEIPADTTLNGAVSFQQGYTSYYELDPTTDPLAQRIERSKMNYLFNTITANTKEWQEQTFPAWISNSGSGTPFGYQIGAIVKYTDGKFYQSLVDNNTEPPTNATNWQEFKPLITTPANVILATLNTAIGVVNLGTQFYCSENKNTYILIKNTNVTAETTLQELINSNSVQNNTPLGIGQTWQDLKSQRTYNVTYTNNTGRAIAVMFSAFGTTVASSDFYINGNRMAYSRSYGISGEAQSTFIFAIVPVGATYKLGANPDLYFELR</sequence>
<dbReference type="Proteomes" id="UP000052245">
    <property type="component" value="Unassembled WGS sequence"/>
</dbReference>